<evidence type="ECO:0000256" key="3">
    <source>
        <dbReference type="ARBA" id="ARBA00022679"/>
    </source>
</evidence>
<dbReference type="Gene3D" id="1.10.510.10">
    <property type="entry name" value="Transferase(Phosphotransferase) domain 1"/>
    <property type="match status" value="1"/>
</dbReference>
<evidence type="ECO:0000256" key="7">
    <source>
        <dbReference type="ARBA" id="ARBA00047899"/>
    </source>
</evidence>
<evidence type="ECO:0000256" key="1">
    <source>
        <dbReference type="ARBA" id="ARBA00012513"/>
    </source>
</evidence>
<gene>
    <name evidence="10" type="ORF">ONB1V03_LOCUS23048</name>
</gene>
<sequence length="170" mass="20024">MIDRYRGVLRLIDWGLADFYVTDKIYPVTVASRFYKPPELLLGYHKYDFALDMWSFGCVAAALIFKREPFFNGLDNLDQLKKIVSVLGNDCLKQYVLKYQLKPTVQYLMEGIIQRRQWREFLSHTQTSLAVNDITLDLIDKLLVFDHKFRLTADEALRHPFFSMKTEKMG</sequence>
<dbReference type="GO" id="GO:0005634">
    <property type="term" value="C:nucleus"/>
    <property type="evidence" value="ECO:0007669"/>
    <property type="project" value="TreeGrafter"/>
</dbReference>
<dbReference type="AlphaFoldDB" id="A0A7R9MU11"/>
<reference evidence="10" key="1">
    <citation type="submission" date="2020-11" db="EMBL/GenBank/DDBJ databases">
        <authorList>
            <person name="Tran Van P."/>
        </authorList>
    </citation>
    <scope>NUCLEOTIDE SEQUENCE</scope>
</reference>
<evidence type="ECO:0000259" key="9">
    <source>
        <dbReference type="PROSITE" id="PS50011"/>
    </source>
</evidence>
<comment type="catalytic activity">
    <reaction evidence="8">
        <text>L-seryl-[protein] + ATP = O-phospho-L-seryl-[protein] + ADP + H(+)</text>
        <dbReference type="Rhea" id="RHEA:17989"/>
        <dbReference type="Rhea" id="RHEA-COMP:9863"/>
        <dbReference type="Rhea" id="RHEA-COMP:11604"/>
        <dbReference type="ChEBI" id="CHEBI:15378"/>
        <dbReference type="ChEBI" id="CHEBI:29999"/>
        <dbReference type="ChEBI" id="CHEBI:30616"/>
        <dbReference type="ChEBI" id="CHEBI:83421"/>
        <dbReference type="ChEBI" id="CHEBI:456216"/>
        <dbReference type="EC" id="2.7.11.1"/>
    </reaction>
</comment>
<comment type="catalytic activity">
    <reaction evidence="7">
        <text>L-threonyl-[protein] + ATP = O-phospho-L-threonyl-[protein] + ADP + H(+)</text>
        <dbReference type="Rhea" id="RHEA:46608"/>
        <dbReference type="Rhea" id="RHEA-COMP:11060"/>
        <dbReference type="Rhea" id="RHEA-COMP:11605"/>
        <dbReference type="ChEBI" id="CHEBI:15378"/>
        <dbReference type="ChEBI" id="CHEBI:30013"/>
        <dbReference type="ChEBI" id="CHEBI:30616"/>
        <dbReference type="ChEBI" id="CHEBI:61977"/>
        <dbReference type="ChEBI" id="CHEBI:456216"/>
        <dbReference type="EC" id="2.7.11.1"/>
    </reaction>
</comment>
<dbReference type="PANTHER" id="PTHR24054:SF0">
    <property type="entry name" value="CASEIN KINASE II SUBUNIT ALPHA"/>
    <property type="match status" value="1"/>
</dbReference>
<dbReference type="InterPro" id="IPR011009">
    <property type="entry name" value="Kinase-like_dom_sf"/>
</dbReference>
<dbReference type="SMART" id="SM00220">
    <property type="entry name" value="S_TKc"/>
    <property type="match status" value="1"/>
</dbReference>
<dbReference type="EMBL" id="OC970430">
    <property type="protein sequence ID" value="CAD7666753.1"/>
    <property type="molecule type" value="Genomic_DNA"/>
</dbReference>
<name>A0A7R9MU11_9ACAR</name>
<dbReference type="SUPFAM" id="SSF56112">
    <property type="entry name" value="Protein kinase-like (PK-like)"/>
    <property type="match status" value="1"/>
</dbReference>
<evidence type="ECO:0000256" key="2">
    <source>
        <dbReference type="ARBA" id="ARBA00022527"/>
    </source>
</evidence>
<dbReference type="GO" id="GO:0005524">
    <property type="term" value="F:ATP binding"/>
    <property type="evidence" value="ECO:0007669"/>
    <property type="project" value="UniProtKB-KW"/>
</dbReference>
<dbReference type="GO" id="GO:0051726">
    <property type="term" value="P:regulation of cell cycle"/>
    <property type="evidence" value="ECO:0007669"/>
    <property type="project" value="TreeGrafter"/>
</dbReference>
<dbReference type="GO" id="GO:0005829">
    <property type="term" value="C:cytosol"/>
    <property type="evidence" value="ECO:0007669"/>
    <property type="project" value="TreeGrafter"/>
</dbReference>
<dbReference type="Pfam" id="PF00069">
    <property type="entry name" value="Pkinase"/>
    <property type="match status" value="1"/>
</dbReference>
<evidence type="ECO:0000256" key="4">
    <source>
        <dbReference type="ARBA" id="ARBA00022741"/>
    </source>
</evidence>
<dbReference type="InterPro" id="IPR045216">
    <property type="entry name" value="CK2_alpha"/>
</dbReference>
<dbReference type="GO" id="GO:0005956">
    <property type="term" value="C:protein kinase CK2 complex"/>
    <property type="evidence" value="ECO:0007669"/>
    <property type="project" value="TreeGrafter"/>
</dbReference>
<keyword evidence="4" id="KW-0547">Nucleotide-binding</keyword>
<dbReference type="OrthoDB" id="10254671at2759"/>
<dbReference type="InterPro" id="IPR000719">
    <property type="entry name" value="Prot_kinase_dom"/>
</dbReference>
<evidence type="ECO:0000256" key="6">
    <source>
        <dbReference type="ARBA" id="ARBA00022840"/>
    </source>
</evidence>
<keyword evidence="11" id="KW-1185">Reference proteome</keyword>
<evidence type="ECO:0000256" key="5">
    <source>
        <dbReference type="ARBA" id="ARBA00022777"/>
    </source>
</evidence>
<evidence type="ECO:0000256" key="8">
    <source>
        <dbReference type="ARBA" id="ARBA00048679"/>
    </source>
</evidence>
<keyword evidence="3" id="KW-0808">Transferase</keyword>
<protein>
    <recommendedName>
        <fullName evidence="1">non-specific serine/threonine protein kinase</fullName>
        <ecNumber evidence="1">2.7.11.1</ecNumber>
    </recommendedName>
</protein>
<dbReference type="EMBL" id="CAJPVJ010055605">
    <property type="protein sequence ID" value="CAG2183628.1"/>
    <property type="molecule type" value="Genomic_DNA"/>
</dbReference>
<accession>A0A7R9MU11</accession>
<feature type="domain" description="Protein kinase" evidence="9">
    <location>
        <begin position="1"/>
        <end position="162"/>
    </location>
</feature>
<organism evidence="10">
    <name type="scientific">Oppiella nova</name>
    <dbReference type="NCBI Taxonomy" id="334625"/>
    <lineage>
        <taxon>Eukaryota</taxon>
        <taxon>Metazoa</taxon>
        <taxon>Ecdysozoa</taxon>
        <taxon>Arthropoda</taxon>
        <taxon>Chelicerata</taxon>
        <taxon>Arachnida</taxon>
        <taxon>Acari</taxon>
        <taxon>Acariformes</taxon>
        <taxon>Sarcoptiformes</taxon>
        <taxon>Oribatida</taxon>
        <taxon>Brachypylina</taxon>
        <taxon>Oppioidea</taxon>
        <taxon>Oppiidae</taxon>
        <taxon>Oppiella</taxon>
    </lineage>
</organism>
<dbReference type="PROSITE" id="PS50011">
    <property type="entry name" value="PROTEIN_KINASE_DOM"/>
    <property type="match status" value="1"/>
</dbReference>
<proteinExistence type="predicted"/>
<evidence type="ECO:0000313" key="11">
    <source>
        <dbReference type="Proteomes" id="UP000728032"/>
    </source>
</evidence>
<dbReference type="Proteomes" id="UP000728032">
    <property type="component" value="Unassembled WGS sequence"/>
</dbReference>
<dbReference type="EC" id="2.7.11.1" evidence="1"/>
<dbReference type="GO" id="GO:0004674">
    <property type="term" value="F:protein serine/threonine kinase activity"/>
    <property type="evidence" value="ECO:0007669"/>
    <property type="project" value="UniProtKB-KW"/>
</dbReference>
<keyword evidence="2" id="KW-0723">Serine/threonine-protein kinase</keyword>
<keyword evidence="6" id="KW-0067">ATP-binding</keyword>
<dbReference type="PANTHER" id="PTHR24054">
    <property type="entry name" value="CASEIN KINASE II SUBUNIT ALPHA"/>
    <property type="match status" value="1"/>
</dbReference>
<evidence type="ECO:0000313" key="10">
    <source>
        <dbReference type="EMBL" id="CAD7666753.1"/>
    </source>
</evidence>
<keyword evidence="5" id="KW-0418">Kinase</keyword>